<organism evidence="2">
    <name type="scientific">Mesocestoides corti</name>
    <name type="common">Flatworm</name>
    <dbReference type="NCBI Taxonomy" id="53468"/>
    <lineage>
        <taxon>Eukaryota</taxon>
        <taxon>Metazoa</taxon>
        <taxon>Spiralia</taxon>
        <taxon>Lophotrochozoa</taxon>
        <taxon>Platyhelminthes</taxon>
        <taxon>Cestoda</taxon>
        <taxon>Eucestoda</taxon>
        <taxon>Cyclophyllidea</taxon>
        <taxon>Mesocestoididae</taxon>
        <taxon>Mesocestoides</taxon>
    </lineage>
</organism>
<evidence type="ECO:0000256" key="1">
    <source>
        <dbReference type="SAM" id="MobiDB-lite"/>
    </source>
</evidence>
<reference evidence="2" key="1">
    <citation type="submission" date="2019-11" db="UniProtKB">
        <authorList>
            <consortium name="WormBaseParasite"/>
        </authorList>
    </citation>
    <scope>IDENTIFICATION</scope>
</reference>
<protein>
    <submittedName>
        <fullName evidence="2">COIL protein</fullName>
    </submittedName>
</protein>
<dbReference type="WBParaSite" id="MCU_013733-RA">
    <property type="protein sequence ID" value="MCU_013733-RA"/>
    <property type="gene ID" value="MCU_013733"/>
</dbReference>
<feature type="region of interest" description="Disordered" evidence="1">
    <location>
        <begin position="1"/>
        <end position="175"/>
    </location>
</feature>
<accession>A0A5K3G0C4</accession>
<evidence type="ECO:0000313" key="2">
    <source>
        <dbReference type="WBParaSite" id="MCU_013733-RA"/>
    </source>
</evidence>
<proteinExistence type="predicted"/>
<feature type="compositionally biased region" description="Gly residues" evidence="1">
    <location>
        <begin position="1"/>
        <end position="85"/>
    </location>
</feature>
<dbReference type="AlphaFoldDB" id="A0A5K3G0C4"/>
<name>A0A5K3G0C4_MESCO</name>
<sequence length="204" mass="20668">GGFQDRGGRGGGGGGFQDRGGRRGGGGFQDRGGRGGGGGFQDRGGRGGGFQDRGGRGGRGFQHQGGRGDGGGVQRRGGRGRGAGDQGVHSDYPSAWASYESKEREVTPQLLEASGSASGELIEGGGDSTFGGSASVLEPQPGPSTCEEAPGESSSAHQKKRKGKKGVIEPQTEGAKVIESQMKQYVSICKFEAKGCVNSVLASY</sequence>